<evidence type="ECO:0000256" key="9">
    <source>
        <dbReference type="ARBA" id="ARBA00023015"/>
    </source>
</evidence>
<dbReference type="InterPro" id="IPR036388">
    <property type="entry name" value="WH-like_DNA-bd_sf"/>
</dbReference>
<evidence type="ECO:0000256" key="4">
    <source>
        <dbReference type="ARBA" id="ARBA00022490"/>
    </source>
</evidence>
<evidence type="ECO:0000256" key="11">
    <source>
        <dbReference type="ARBA" id="ARBA00023163"/>
    </source>
</evidence>
<evidence type="ECO:0000256" key="10">
    <source>
        <dbReference type="ARBA" id="ARBA00023125"/>
    </source>
</evidence>
<dbReference type="GO" id="GO:0005829">
    <property type="term" value="C:cytosol"/>
    <property type="evidence" value="ECO:0007669"/>
    <property type="project" value="TreeGrafter"/>
</dbReference>
<dbReference type="Pfam" id="PF01475">
    <property type="entry name" value="FUR"/>
    <property type="match status" value="1"/>
</dbReference>
<dbReference type="GO" id="GO:0003700">
    <property type="term" value="F:DNA-binding transcription factor activity"/>
    <property type="evidence" value="ECO:0007669"/>
    <property type="project" value="InterPro"/>
</dbReference>
<dbReference type="FunFam" id="1.10.10.10:FF:000007">
    <property type="entry name" value="Ferric uptake regulation protein"/>
    <property type="match status" value="1"/>
</dbReference>
<dbReference type="FunFam" id="3.30.1490.190:FF:000001">
    <property type="entry name" value="Ferric uptake regulation protein"/>
    <property type="match status" value="1"/>
</dbReference>
<evidence type="ECO:0000256" key="1">
    <source>
        <dbReference type="ARBA" id="ARBA00004496"/>
    </source>
</evidence>
<accession>A0A3B1BG32</accession>
<dbReference type="InterPro" id="IPR036390">
    <property type="entry name" value="WH_DNA-bd_sf"/>
</dbReference>
<evidence type="ECO:0000256" key="6">
    <source>
        <dbReference type="ARBA" id="ARBA00022723"/>
    </source>
</evidence>
<evidence type="ECO:0000313" key="12">
    <source>
        <dbReference type="EMBL" id="VAX10348.1"/>
    </source>
</evidence>
<dbReference type="InterPro" id="IPR043135">
    <property type="entry name" value="Fur_C"/>
</dbReference>
<evidence type="ECO:0000256" key="5">
    <source>
        <dbReference type="ARBA" id="ARBA00022491"/>
    </source>
</evidence>
<dbReference type="SUPFAM" id="SSF46785">
    <property type="entry name" value="Winged helix' DNA-binding domain"/>
    <property type="match status" value="1"/>
</dbReference>
<keyword evidence="6" id="KW-0479">Metal-binding</keyword>
<dbReference type="PANTHER" id="PTHR33202:SF2">
    <property type="entry name" value="FERRIC UPTAKE REGULATION PROTEIN"/>
    <property type="match status" value="1"/>
</dbReference>
<keyword evidence="7" id="KW-0862">Zinc</keyword>
<comment type="subunit">
    <text evidence="3">Homodimer.</text>
</comment>
<keyword evidence="11" id="KW-0804">Transcription</keyword>
<comment type="similarity">
    <text evidence="2">Belongs to the Fur family.</text>
</comment>
<dbReference type="EMBL" id="UOFX01000070">
    <property type="protein sequence ID" value="VAX10348.1"/>
    <property type="molecule type" value="Genomic_DNA"/>
</dbReference>
<dbReference type="NCBIfam" id="NF006999">
    <property type="entry name" value="PRK09462.1"/>
    <property type="match status" value="1"/>
</dbReference>
<gene>
    <name evidence="12" type="ORF">MNBD_GAMMA26-1512</name>
</gene>
<organism evidence="12">
    <name type="scientific">hydrothermal vent metagenome</name>
    <dbReference type="NCBI Taxonomy" id="652676"/>
    <lineage>
        <taxon>unclassified sequences</taxon>
        <taxon>metagenomes</taxon>
        <taxon>ecological metagenomes</taxon>
    </lineage>
</organism>
<dbReference type="Gene3D" id="3.30.1490.190">
    <property type="match status" value="1"/>
</dbReference>
<dbReference type="Gene3D" id="1.10.10.10">
    <property type="entry name" value="Winged helix-like DNA-binding domain superfamily/Winged helix DNA-binding domain"/>
    <property type="match status" value="1"/>
</dbReference>
<comment type="subcellular location">
    <subcellularLocation>
        <location evidence="1">Cytoplasm</location>
    </subcellularLocation>
</comment>
<sequence>MILIYLVCPHPERAAKVKVVTDYSNKLKNAGLKITLPRLKILEILEAHSDQHHTAEDIYKLLLRENEEIGVATIYRVLTQCEQAGLVTRLQCDDGPAMFELSQEGHHDHFICTRCGQVAEFHDKIIEHRQQAVAAKAGYKIVDHSMILYGICAACLEQVH</sequence>
<dbReference type="CDD" id="cd07153">
    <property type="entry name" value="Fur_like"/>
    <property type="match status" value="1"/>
</dbReference>
<dbReference type="GO" id="GO:0008270">
    <property type="term" value="F:zinc ion binding"/>
    <property type="evidence" value="ECO:0007669"/>
    <property type="project" value="TreeGrafter"/>
</dbReference>
<protein>
    <submittedName>
        <fullName evidence="12">Ferric uptake regulation protein FUR</fullName>
    </submittedName>
</protein>
<evidence type="ECO:0000256" key="3">
    <source>
        <dbReference type="ARBA" id="ARBA00011738"/>
    </source>
</evidence>
<keyword evidence="9" id="KW-0805">Transcription regulation</keyword>
<evidence type="ECO:0000256" key="7">
    <source>
        <dbReference type="ARBA" id="ARBA00022833"/>
    </source>
</evidence>
<dbReference type="AlphaFoldDB" id="A0A3B1BG32"/>
<keyword evidence="5" id="KW-0678">Repressor</keyword>
<evidence type="ECO:0000256" key="8">
    <source>
        <dbReference type="ARBA" id="ARBA00023004"/>
    </source>
</evidence>
<name>A0A3B1BG32_9ZZZZ</name>
<evidence type="ECO:0000256" key="2">
    <source>
        <dbReference type="ARBA" id="ARBA00007957"/>
    </source>
</evidence>
<keyword evidence="4" id="KW-0963">Cytoplasm</keyword>
<dbReference type="GO" id="GO:0045892">
    <property type="term" value="P:negative regulation of DNA-templated transcription"/>
    <property type="evidence" value="ECO:0007669"/>
    <property type="project" value="TreeGrafter"/>
</dbReference>
<dbReference type="PANTHER" id="PTHR33202">
    <property type="entry name" value="ZINC UPTAKE REGULATION PROTEIN"/>
    <property type="match status" value="1"/>
</dbReference>
<dbReference type="InterPro" id="IPR002481">
    <property type="entry name" value="FUR"/>
</dbReference>
<keyword evidence="8" id="KW-0408">Iron</keyword>
<dbReference type="GO" id="GO:1900705">
    <property type="term" value="P:negative regulation of siderophore biosynthetic process"/>
    <property type="evidence" value="ECO:0007669"/>
    <property type="project" value="TreeGrafter"/>
</dbReference>
<keyword evidence="10" id="KW-0238">DNA-binding</keyword>
<dbReference type="GO" id="GO:0000976">
    <property type="term" value="F:transcription cis-regulatory region binding"/>
    <property type="evidence" value="ECO:0007669"/>
    <property type="project" value="TreeGrafter"/>
</dbReference>
<reference evidence="12" key="1">
    <citation type="submission" date="2018-06" db="EMBL/GenBank/DDBJ databases">
        <authorList>
            <person name="Zhirakovskaya E."/>
        </authorList>
    </citation>
    <scope>NUCLEOTIDE SEQUENCE</scope>
</reference>
<proteinExistence type="inferred from homology"/>